<dbReference type="Pfam" id="PF02518">
    <property type="entry name" value="HATPase_c"/>
    <property type="match status" value="1"/>
</dbReference>
<organism evidence="16 17">
    <name type="scientific">Diplocloster modestus</name>
    <dbReference type="NCBI Taxonomy" id="2850322"/>
    <lineage>
        <taxon>Bacteria</taxon>
        <taxon>Bacillati</taxon>
        <taxon>Bacillota</taxon>
        <taxon>Clostridia</taxon>
        <taxon>Lachnospirales</taxon>
        <taxon>Lachnospiraceae</taxon>
        <taxon>Diplocloster</taxon>
    </lineage>
</organism>
<dbReference type="EC" id="2.7.13.3" evidence="3"/>
<dbReference type="CDD" id="cd18774">
    <property type="entry name" value="PDC2_HK_sensor"/>
    <property type="match status" value="1"/>
</dbReference>
<dbReference type="PANTHER" id="PTHR34220">
    <property type="entry name" value="SENSOR HISTIDINE KINASE YPDA"/>
    <property type="match status" value="1"/>
</dbReference>
<dbReference type="CDD" id="cd06225">
    <property type="entry name" value="HAMP"/>
    <property type="match status" value="1"/>
</dbReference>
<evidence type="ECO:0000313" key="17">
    <source>
        <dbReference type="Proteomes" id="UP001314681"/>
    </source>
</evidence>
<dbReference type="PROSITE" id="PS50109">
    <property type="entry name" value="HIS_KIN"/>
    <property type="match status" value="1"/>
</dbReference>
<dbReference type="Gene3D" id="6.10.340.10">
    <property type="match status" value="1"/>
</dbReference>
<protein>
    <recommendedName>
        <fullName evidence="3">histidine kinase</fullName>
        <ecNumber evidence="3">2.7.13.3</ecNumber>
    </recommendedName>
</protein>
<keyword evidence="6" id="KW-0808">Transferase</keyword>
<keyword evidence="17" id="KW-1185">Reference proteome</keyword>
<feature type="domain" description="Histidine kinase" evidence="14">
    <location>
        <begin position="498"/>
        <end position="608"/>
    </location>
</feature>
<dbReference type="PANTHER" id="PTHR34220:SF7">
    <property type="entry name" value="SENSOR HISTIDINE KINASE YPDA"/>
    <property type="match status" value="1"/>
</dbReference>
<dbReference type="Pfam" id="PF06580">
    <property type="entry name" value="His_kinase"/>
    <property type="match status" value="1"/>
</dbReference>
<feature type="domain" description="HAMP" evidence="15">
    <location>
        <begin position="329"/>
        <end position="381"/>
    </location>
</feature>
<dbReference type="SMART" id="SM00304">
    <property type="entry name" value="HAMP"/>
    <property type="match status" value="1"/>
</dbReference>
<dbReference type="InterPro" id="IPR003660">
    <property type="entry name" value="HAMP_dom"/>
</dbReference>
<evidence type="ECO:0000256" key="12">
    <source>
        <dbReference type="SAM" id="Coils"/>
    </source>
</evidence>
<keyword evidence="9 13" id="KW-1133">Transmembrane helix</keyword>
<dbReference type="InterPro" id="IPR033479">
    <property type="entry name" value="dCache_1"/>
</dbReference>
<dbReference type="SUPFAM" id="SSF158472">
    <property type="entry name" value="HAMP domain-like"/>
    <property type="match status" value="1"/>
</dbReference>
<evidence type="ECO:0000256" key="8">
    <source>
        <dbReference type="ARBA" id="ARBA00022777"/>
    </source>
</evidence>
<evidence type="ECO:0000256" key="13">
    <source>
        <dbReference type="SAM" id="Phobius"/>
    </source>
</evidence>
<evidence type="ECO:0000313" key="16">
    <source>
        <dbReference type="EMBL" id="MBU9728628.1"/>
    </source>
</evidence>
<keyword evidence="5" id="KW-0597">Phosphoprotein</keyword>
<dbReference type="Gene3D" id="3.30.450.20">
    <property type="entry name" value="PAS domain"/>
    <property type="match status" value="2"/>
</dbReference>
<reference evidence="16 17" key="1">
    <citation type="submission" date="2021-06" db="EMBL/GenBank/DDBJ databases">
        <title>Description of novel taxa of the family Lachnospiraceae.</title>
        <authorList>
            <person name="Chaplin A.V."/>
            <person name="Sokolova S.R."/>
            <person name="Pikina A.P."/>
            <person name="Korzhanova M."/>
            <person name="Belova V."/>
            <person name="Korostin D."/>
            <person name="Efimov B.A."/>
        </authorList>
    </citation>
    <scope>NUCLEOTIDE SEQUENCE [LARGE SCALE GENOMIC DNA]</scope>
    <source>
        <strain evidence="16 17">ASD4241</strain>
    </source>
</reference>
<dbReference type="SMART" id="SM00387">
    <property type="entry name" value="HATPase_c"/>
    <property type="match status" value="1"/>
</dbReference>
<comment type="catalytic activity">
    <reaction evidence="1">
        <text>ATP + protein L-histidine = ADP + protein N-phospho-L-histidine.</text>
        <dbReference type="EC" id="2.7.13.3"/>
    </reaction>
</comment>
<dbReference type="InterPro" id="IPR036890">
    <property type="entry name" value="HATPase_C_sf"/>
</dbReference>
<sequence length="615" mass="70669">MKKRGKPGHKRKFQTKLVCASLLCTLIAVLVTGVGMYIVSIRSVDQVAYDMSTKLVRQVSMNLDDNLSQMEALIYSIEIDPKTIEIFEKYEMDSQPVSLDDEYIVRDKLRQGEYSRRDIHGVYVFGKNGFVYYNSTSPSLKREYCIEQEKWFTQMEDSNSLYILGSHVPNRYLLDKTPVVTLVKNIRNLKTGQRMATILVDVNLELFRRLYQNMDLTEEQYLLIMDADNQLIYSNIGTDISGTVYEGFYQRLLDSEAFQEEDRRYFVENISDKNIYVNYHKSEKTGWKVVSGIDIKTLTNISGNIRMFTILLMVMTGTVTAVLIIMITYHLFRKLDQLKNGMRQVKAGDYKVQIPVSSEDEIGDLCENFNSMNRQLNYLINTVNRLEQEKKEGMIKAAKAELDALQAQINPHFIYNTLESISMMAELNDDEETQKMANALGKLIRISINRGIPLVTVAEEVEHVKSYLLIQKIRFDDLFEVVIHMDNRILDYKIPKLILQPLVENSIYHGLELKGSKGLIEISGWSEGKDLRFCIHDNGIGMNPETLKMVRERIQSNDLEEGSSPRSIGLINVHQRIKLYAHDNQYGLSIDSVLNEGTRITVRLPVKECGEVSVS</sequence>
<evidence type="ECO:0000259" key="15">
    <source>
        <dbReference type="PROSITE" id="PS50885"/>
    </source>
</evidence>
<evidence type="ECO:0000256" key="1">
    <source>
        <dbReference type="ARBA" id="ARBA00000085"/>
    </source>
</evidence>
<dbReference type="Pfam" id="PF02743">
    <property type="entry name" value="dCache_1"/>
    <property type="match status" value="1"/>
</dbReference>
<feature type="transmembrane region" description="Helical" evidence="13">
    <location>
        <begin position="307"/>
        <end position="332"/>
    </location>
</feature>
<evidence type="ECO:0000256" key="4">
    <source>
        <dbReference type="ARBA" id="ARBA00022475"/>
    </source>
</evidence>
<evidence type="ECO:0000256" key="9">
    <source>
        <dbReference type="ARBA" id="ARBA00022989"/>
    </source>
</evidence>
<keyword evidence="10" id="KW-0902">Two-component regulatory system</keyword>
<comment type="caution">
    <text evidence="16">The sequence shown here is derived from an EMBL/GenBank/DDBJ whole genome shotgun (WGS) entry which is preliminary data.</text>
</comment>
<dbReference type="Gene3D" id="3.30.565.10">
    <property type="entry name" value="Histidine kinase-like ATPase, C-terminal domain"/>
    <property type="match status" value="1"/>
</dbReference>
<dbReference type="RefSeq" id="WP_158355731.1">
    <property type="nucleotide sequence ID" value="NZ_JAHQCX010000021.1"/>
</dbReference>
<dbReference type="SUPFAM" id="SSF55874">
    <property type="entry name" value="ATPase domain of HSP90 chaperone/DNA topoisomerase II/histidine kinase"/>
    <property type="match status" value="1"/>
</dbReference>
<evidence type="ECO:0000259" key="14">
    <source>
        <dbReference type="PROSITE" id="PS50109"/>
    </source>
</evidence>
<dbReference type="InterPro" id="IPR050640">
    <property type="entry name" value="Bact_2-comp_sensor_kinase"/>
</dbReference>
<accession>A0ABS6KDN8</accession>
<dbReference type="EMBL" id="JAHQCX010000021">
    <property type="protein sequence ID" value="MBU9728628.1"/>
    <property type="molecule type" value="Genomic_DNA"/>
</dbReference>
<evidence type="ECO:0000256" key="3">
    <source>
        <dbReference type="ARBA" id="ARBA00012438"/>
    </source>
</evidence>
<evidence type="ECO:0000256" key="11">
    <source>
        <dbReference type="ARBA" id="ARBA00023136"/>
    </source>
</evidence>
<dbReference type="InterPro" id="IPR005467">
    <property type="entry name" value="His_kinase_dom"/>
</dbReference>
<evidence type="ECO:0000256" key="6">
    <source>
        <dbReference type="ARBA" id="ARBA00022679"/>
    </source>
</evidence>
<keyword evidence="8 16" id="KW-0418">Kinase</keyword>
<dbReference type="InterPro" id="IPR010559">
    <property type="entry name" value="Sig_transdc_His_kin_internal"/>
</dbReference>
<evidence type="ECO:0000256" key="5">
    <source>
        <dbReference type="ARBA" id="ARBA00022553"/>
    </source>
</evidence>
<dbReference type="GO" id="GO:0016301">
    <property type="term" value="F:kinase activity"/>
    <property type="evidence" value="ECO:0007669"/>
    <property type="project" value="UniProtKB-KW"/>
</dbReference>
<proteinExistence type="predicted"/>
<evidence type="ECO:0000256" key="2">
    <source>
        <dbReference type="ARBA" id="ARBA00004651"/>
    </source>
</evidence>
<gene>
    <name evidence="16" type="ORF">KTH90_21800</name>
</gene>
<evidence type="ECO:0000256" key="7">
    <source>
        <dbReference type="ARBA" id="ARBA00022692"/>
    </source>
</evidence>
<dbReference type="CDD" id="cd18773">
    <property type="entry name" value="PDC1_HK_sensor"/>
    <property type="match status" value="1"/>
</dbReference>
<feature type="coiled-coil region" evidence="12">
    <location>
        <begin position="369"/>
        <end position="408"/>
    </location>
</feature>
<dbReference type="Pfam" id="PF00672">
    <property type="entry name" value="HAMP"/>
    <property type="match status" value="1"/>
</dbReference>
<keyword evidence="11 13" id="KW-0472">Membrane</keyword>
<keyword evidence="12" id="KW-0175">Coiled coil</keyword>
<keyword evidence="7 13" id="KW-0812">Transmembrane</keyword>
<dbReference type="PROSITE" id="PS50885">
    <property type="entry name" value="HAMP"/>
    <property type="match status" value="1"/>
</dbReference>
<evidence type="ECO:0000256" key="10">
    <source>
        <dbReference type="ARBA" id="ARBA00023012"/>
    </source>
</evidence>
<dbReference type="InterPro" id="IPR003594">
    <property type="entry name" value="HATPase_dom"/>
</dbReference>
<name>A0ABS6KDN8_9FIRM</name>
<keyword evidence="4" id="KW-1003">Cell membrane</keyword>
<dbReference type="Proteomes" id="UP001314681">
    <property type="component" value="Unassembled WGS sequence"/>
</dbReference>
<comment type="subcellular location">
    <subcellularLocation>
        <location evidence="2">Cell membrane</location>
        <topology evidence="2">Multi-pass membrane protein</topology>
    </subcellularLocation>
</comment>